<dbReference type="STRING" id="1178825.SAMN05216261_3118"/>
<feature type="domain" description="Secretion system C-terminal sorting" evidence="2">
    <location>
        <begin position="8"/>
        <end position="75"/>
    </location>
</feature>
<protein>
    <submittedName>
        <fullName evidence="3">Por secretion system C-terminal sorting domain-containing protein</fullName>
    </submittedName>
</protein>
<evidence type="ECO:0000313" key="4">
    <source>
        <dbReference type="Proteomes" id="UP000184396"/>
    </source>
</evidence>
<evidence type="ECO:0000259" key="2">
    <source>
        <dbReference type="Pfam" id="PF18962"/>
    </source>
</evidence>
<organism evidence="3 4">
    <name type="scientific">Algibacter luteus</name>
    <dbReference type="NCBI Taxonomy" id="1178825"/>
    <lineage>
        <taxon>Bacteria</taxon>
        <taxon>Pseudomonadati</taxon>
        <taxon>Bacteroidota</taxon>
        <taxon>Flavobacteriia</taxon>
        <taxon>Flavobacteriales</taxon>
        <taxon>Flavobacteriaceae</taxon>
        <taxon>Algibacter</taxon>
    </lineage>
</organism>
<name>A0A1M6HCF9_9FLAO</name>
<dbReference type="InterPro" id="IPR026444">
    <property type="entry name" value="Secre_tail"/>
</dbReference>
<dbReference type="eggNOG" id="COG1345">
    <property type="taxonomic scope" value="Bacteria"/>
</dbReference>
<dbReference type="AlphaFoldDB" id="A0A1M6HCF9"/>
<dbReference type="Proteomes" id="UP000184396">
    <property type="component" value="Unassembled WGS sequence"/>
</dbReference>
<dbReference type="Pfam" id="PF18962">
    <property type="entry name" value="Por_Secre_tail"/>
    <property type="match status" value="1"/>
</dbReference>
<dbReference type="OrthoDB" id="1652165at2"/>
<evidence type="ECO:0000256" key="1">
    <source>
        <dbReference type="ARBA" id="ARBA00022729"/>
    </source>
</evidence>
<evidence type="ECO:0000313" key="3">
    <source>
        <dbReference type="EMBL" id="SHJ19897.1"/>
    </source>
</evidence>
<sequence length="77" mass="8612">YIYYQNTTNTLFVKKLNSAVSKLALINMRGQTVLELLDVSTEQLQNGIPFSNIATGAYVVCMRTEANELITKKIIAK</sequence>
<keyword evidence="4" id="KW-1185">Reference proteome</keyword>
<accession>A0A1M6HCF9</accession>
<proteinExistence type="predicted"/>
<keyword evidence="1" id="KW-0732">Signal</keyword>
<feature type="non-terminal residue" evidence="3">
    <location>
        <position position="1"/>
    </location>
</feature>
<reference evidence="3 4" key="1">
    <citation type="submission" date="2016-11" db="EMBL/GenBank/DDBJ databases">
        <authorList>
            <person name="Jaros S."/>
            <person name="Januszkiewicz K."/>
            <person name="Wedrychowicz H."/>
        </authorList>
    </citation>
    <scope>NUCLEOTIDE SEQUENCE [LARGE SCALE GENOMIC DNA]</scope>
    <source>
        <strain evidence="3 4">CGMCC 1.12213</strain>
    </source>
</reference>
<dbReference type="NCBIfam" id="TIGR04183">
    <property type="entry name" value="Por_Secre_tail"/>
    <property type="match status" value="1"/>
</dbReference>
<dbReference type="EMBL" id="FQYK01000017">
    <property type="protein sequence ID" value="SHJ19897.1"/>
    <property type="molecule type" value="Genomic_DNA"/>
</dbReference>
<dbReference type="RefSeq" id="WP_143148166.1">
    <property type="nucleotide sequence ID" value="NZ_FQYK01000017.1"/>
</dbReference>
<gene>
    <name evidence="3" type="ORF">SAMN05216261_3118</name>
</gene>